<dbReference type="EMBL" id="PUEC01000004">
    <property type="protein sequence ID" value="PWB03607.1"/>
    <property type="molecule type" value="Genomic_DNA"/>
</dbReference>
<keyword evidence="2 11" id="KW-0436">Ligase</keyword>
<evidence type="ECO:0000256" key="9">
    <source>
        <dbReference type="ARBA" id="ARBA00023204"/>
    </source>
</evidence>
<comment type="function">
    <text evidence="1 11">DNA ligase that catalyzes the formation of phosphodiester linkages between 5'-phosphoryl and 3'-hydroxyl groups in double-stranded DNA using NAD as a coenzyme and as the energy source for the reaction. It is essential for DNA replication and repair of damaged DNA.</text>
</comment>
<dbReference type="Pfam" id="PF03119">
    <property type="entry name" value="DNA_ligase_ZBD"/>
    <property type="match status" value="1"/>
</dbReference>
<keyword evidence="9 11" id="KW-0234">DNA repair</keyword>
<evidence type="ECO:0000256" key="5">
    <source>
        <dbReference type="ARBA" id="ARBA00022763"/>
    </source>
</evidence>
<dbReference type="CDD" id="cd00114">
    <property type="entry name" value="LIGANc"/>
    <property type="match status" value="1"/>
</dbReference>
<accession>A0A2V1ILV9</accession>
<evidence type="ECO:0000256" key="10">
    <source>
        <dbReference type="ARBA" id="ARBA00034005"/>
    </source>
</evidence>
<sequence length="671" mass="75096">MSAQQRITELRKELDRLNHAYYVENSPLASDYDYDMMMKELEKLESEHPEFDDPLSPSHRVGSDITKGFTQVAHVRPMLSLGNTYSVEEVDDWIRRCNDLLGNLEGLKSVPIVGEMKFDGTSISLIYENGRLVRAVTRGDGEKGDDVTENVKTIRSIPLVLQGSGYPQSFEIRGEIVLPWKAFDRLNEERAFNEEPLFANPRNAAAGTLKMQNSAEVSRRGLDAYFYYLISDELPADNHYDNMIAARSWGFKVSNLMTLMDSIEEVDSFITRLDQERKELPVATDGLVFKVNSLRQQLNLGYTSKSPRWAIAYKFSAERALTCLRFVSFEVGRMGVITPVANLEPVLLSGTIVKRASLHNEDIVKTLGIHEHDMLYVEKGGEIIPKITGVDEAAREEGAMPIKFVTHCPDCGTSLVRIPGEAAWLCPNKYGCRPQIIGRLEHYVGRHAMDIDGVGEENAALLYDAGLVRNIADFYILQASDLEQLDRIGPRSAQRILEGAEKSKSVSFDRVVYALSIPFVGETVAKKLAKGTRDIDTLMGMSRDELVAIDDIGPRIADAVIEYFSVESNREIINRLREYGLQMSLPEEEESEKSDLLAGKTIVISGVFARHSREEYKEMIERNGGKNSGSISKKTSFVLAGDNMGPAKLEKAKSLGVPVINEDRFLEMLTE</sequence>
<evidence type="ECO:0000256" key="2">
    <source>
        <dbReference type="ARBA" id="ARBA00022598"/>
    </source>
</evidence>
<dbReference type="InterPro" id="IPR041663">
    <property type="entry name" value="DisA/LigA_HHH"/>
</dbReference>
<dbReference type="GO" id="GO:0003677">
    <property type="term" value="F:DNA binding"/>
    <property type="evidence" value="ECO:0007669"/>
    <property type="project" value="InterPro"/>
</dbReference>
<feature type="binding site" evidence="11">
    <location>
        <position position="408"/>
    </location>
    <ligand>
        <name>Zn(2+)</name>
        <dbReference type="ChEBI" id="CHEBI:29105"/>
    </ligand>
</feature>
<feature type="binding site" evidence="11">
    <location>
        <position position="314"/>
    </location>
    <ligand>
        <name>NAD(+)</name>
        <dbReference type="ChEBI" id="CHEBI:57540"/>
    </ligand>
</feature>
<dbReference type="RefSeq" id="WP_107031389.1">
    <property type="nucleotide sequence ID" value="NZ_CARXIO010000020.1"/>
</dbReference>
<evidence type="ECO:0000256" key="3">
    <source>
        <dbReference type="ARBA" id="ARBA00022705"/>
    </source>
</evidence>
<evidence type="ECO:0000256" key="4">
    <source>
        <dbReference type="ARBA" id="ARBA00022723"/>
    </source>
</evidence>
<evidence type="ECO:0000259" key="12">
    <source>
        <dbReference type="PROSITE" id="PS50172"/>
    </source>
</evidence>
<feature type="binding site" evidence="11">
    <location>
        <begin position="31"/>
        <end position="35"/>
    </location>
    <ligand>
        <name>NAD(+)</name>
        <dbReference type="ChEBI" id="CHEBI:57540"/>
    </ligand>
</feature>
<keyword evidence="4 11" id="KW-0479">Metal-binding</keyword>
<feature type="binding site" evidence="11">
    <location>
        <position position="411"/>
    </location>
    <ligand>
        <name>Zn(2+)</name>
        <dbReference type="ChEBI" id="CHEBI:29105"/>
    </ligand>
</feature>
<dbReference type="Gene3D" id="3.40.50.10190">
    <property type="entry name" value="BRCT domain"/>
    <property type="match status" value="1"/>
</dbReference>
<dbReference type="SMART" id="SM00292">
    <property type="entry name" value="BRCT"/>
    <property type="match status" value="1"/>
</dbReference>
<dbReference type="SUPFAM" id="SSF50249">
    <property type="entry name" value="Nucleic acid-binding proteins"/>
    <property type="match status" value="1"/>
</dbReference>
<dbReference type="Gene3D" id="1.10.150.20">
    <property type="entry name" value="5' to 3' exonuclease, C-terminal subdomain"/>
    <property type="match status" value="2"/>
</dbReference>
<dbReference type="SMART" id="SM00532">
    <property type="entry name" value="LIGANc"/>
    <property type="match status" value="1"/>
</dbReference>
<dbReference type="SMART" id="SM00278">
    <property type="entry name" value="HhH1"/>
    <property type="match status" value="4"/>
</dbReference>
<dbReference type="InterPro" id="IPR012340">
    <property type="entry name" value="NA-bd_OB-fold"/>
</dbReference>
<keyword evidence="7 11" id="KW-0460">Magnesium</keyword>
<name>A0A2V1ILV9_9BACT</name>
<comment type="cofactor">
    <cofactor evidence="11">
        <name>Mg(2+)</name>
        <dbReference type="ChEBI" id="CHEBI:18420"/>
    </cofactor>
    <cofactor evidence="11">
        <name>Mn(2+)</name>
        <dbReference type="ChEBI" id="CHEBI:29035"/>
    </cofactor>
</comment>
<evidence type="ECO:0000256" key="8">
    <source>
        <dbReference type="ARBA" id="ARBA00023027"/>
    </source>
</evidence>
<dbReference type="GeneID" id="82525227"/>
<feature type="binding site" evidence="11">
    <location>
        <position position="290"/>
    </location>
    <ligand>
        <name>NAD(+)</name>
        <dbReference type="ChEBI" id="CHEBI:57540"/>
    </ligand>
</feature>
<feature type="binding site" evidence="11">
    <location>
        <position position="426"/>
    </location>
    <ligand>
        <name>Zn(2+)</name>
        <dbReference type="ChEBI" id="CHEBI:29105"/>
    </ligand>
</feature>
<dbReference type="InterPro" id="IPR010994">
    <property type="entry name" value="RuvA_2-like"/>
</dbReference>
<feature type="binding site" evidence="11">
    <location>
        <begin position="80"/>
        <end position="81"/>
    </location>
    <ligand>
        <name>NAD(+)</name>
        <dbReference type="ChEBI" id="CHEBI:57540"/>
    </ligand>
</feature>
<dbReference type="Gene3D" id="1.10.287.610">
    <property type="entry name" value="Helix hairpin bin"/>
    <property type="match status" value="1"/>
</dbReference>
<evidence type="ECO:0000256" key="7">
    <source>
        <dbReference type="ARBA" id="ARBA00022842"/>
    </source>
</evidence>
<feature type="binding site" evidence="11">
    <location>
        <position position="138"/>
    </location>
    <ligand>
        <name>NAD(+)</name>
        <dbReference type="ChEBI" id="CHEBI:57540"/>
    </ligand>
</feature>
<feature type="active site" description="N6-AMP-lysine intermediate" evidence="11">
    <location>
        <position position="117"/>
    </location>
</feature>
<gene>
    <name evidence="11" type="primary">ligA</name>
    <name evidence="13" type="ORF">C5O23_02545</name>
</gene>
<keyword evidence="11" id="KW-0464">Manganese</keyword>
<dbReference type="InterPro" id="IPR013839">
    <property type="entry name" value="DNAligase_adenylation"/>
</dbReference>
<keyword evidence="6 11" id="KW-0862">Zinc</keyword>
<proteinExistence type="inferred from homology"/>
<comment type="catalytic activity">
    <reaction evidence="10 11">
        <text>NAD(+) + (deoxyribonucleotide)n-3'-hydroxyl + 5'-phospho-(deoxyribonucleotide)m = (deoxyribonucleotide)n+m + AMP + beta-nicotinamide D-nucleotide.</text>
        <dbReference type="EC" id="6.5.1.2"/>
    </reaction>
</comment>
<keyword evidence="3 11" id="KW-0235">DNA replication</keyword>
<dbReference type="GO" id="GO:0006260">
    <property type="term" value="P:DNA replication"/>
    <property type="evidence" value="ECO:0007669"/>
    <property type="project" value="UniProtKB-KW"/>
</dbReference>
<dbReference type="InterPro" id="IPR001679">
    <property type="entry name" value="DNA_ligase"/>
</dbReference>
<dbReference type="NCBIfam" id="TIGR00575">
    <property type="entry name" value="dnlj"/>
    <property type="match status" value="1"/>
</dbReference>
<evidence type="ECO:0000256" key="1">
    <source>
        <dbReference type="ARBA" id="ARBA00004067"/>
    </source>
</evidence>
<reference evidence="14" key="1">
    <citation type="submission" date="2018-02" db="EMBL/GenBank/DDBJ databases">
        <authorList>
            <person name="Clavel T."/>
            <person name="Strowig T."/>
        </authorList>
    </citation>
    <scope>NUCLEOTIDE SEQUENCE [LARGE SCALE GENOMIC DNA]</scope>
    <source>
        <strain evidence="14">DSM 103720</strain>
    </source>
</reference>
<dbReference type="Pfam" id="PF14520">
    <property type="entry name" value="HHH_5"/>
    <property type="match status" value="1"/>
</dbReference>
<protein>
    <recommendedName>
        <fullName evidence="11">DNA ligase</fullName>
        <ecNumber evidence="11">6.5.1.2</ecNumber>
    </recommendedName>
    <alternativeName>
        <fullName evidence="11">Polydeoxyribonucleotide synthase [NAD(+)]</fullName>
    </alternativeName>
</protein>
<dbReference type="GO" id="GO:0003911">
    <property type="term" value="F:DNA ligase (NAD+) activity"/>
    <property type="evidence" value="ECO:0007669"/>
    <property type="project" value="UniProtKB-UniRule"/>
</dbReference>
<dbReference type="InterPro" id="IPR013840">
    <property type="entry name" value="DNAligase_N"/>
</dbReference>
<dbReference type="InterPro" id="IPR004149">
    <property type="entry name" value="Znf_DNAligase_C4"/>
</dbReference>
<dbReference type="PROSITE" id="PS50172">
    <property type="entry name" value="BRCT"/>
    <property type="match status" value="1"/>
</dbReference>
<dbReference type="SUPFAM" id="SSF56091">
    <property type="entry name" value="DNA ligase/mRNA capping enzyme, catalytic domain"/>
    <property type="match status" value="1"/>
</dbReference>
<dbReference type="InterPro" id="IPR036420">
    <property type="entry name" value="BRCT_dom_sf"/>
</dbReference>
<dbReference type="GO" id="GO:0006281">
    <property type="term" value="P:DNA repair"/>
    <property type="evidence" value="ECO:0007669"/>
    <property type="project" value="UniProtKB-KW"/>
</dbReference>
<dbReference type="PIRSF" id="PIRSF001604">
    <property type="entry name" value="LigA"/>
    <property type="match status" value="1"/>
</dbReference>
<dbReference type="SUPFAM" id="SSF47781">
    <property type="entry name" value="RuvA domain 2-like"/>
    <property type="match status" value="1"/>
</dbReference>
<dbReference type="EC" id="6.5.1.2" evidence="11"/>
<dbReference type="Pfam" id="PF01653">
    <property type="entry name" value="DNA_ligase_aden"/>
    <property type="match status" value="1"/>
</dbReference>
<feature type="binding site" evidence="11">
    <location>
        <position position="175"/>
    </location>
    <ligand>
        <name>NAD(+)</name>
        <dbReference type="ChEBI" id="CHEBI:57540"/>
    </ligand>
</feature>
<dbReference type="InterPro" id="IPR003583">
    <property type="entry name" value="Hlx-hairpin-Hlx_DNA-bd_motif"/>
</dbReference>
<dbReference type="InterPro" id="IPR004150">
    <property type="entry name" value="NAD_DNA_ligase_OB"/>
</dbReference>
<dbReference type="Pfam" id="PF12826">
    <property type="entry name" value="HHH_2"/>
    <property type="match status" value="1"/>
</dbReference>
<feature type="binding site" evidence="11">
    <location>
        <position position="432"/>
    </location>
    <ligand>
        <name>Zn(2+)</name>
        <dbReference type="ChEBI" id="CHEBI:29105"/>
    </ligand>
</feature>
<feature type="domain" description="BRCT" evidence="12">
    <location>
        <begin position="592"/>
        <end position="671"/>
    </location>
</feature>
<dbReference type="SUPFAM" id="SSF52113">
    <property type="entry name" value="BRCT domain"/>
    <property type="match status" value="1"/>
</dbReference>
<keyword evidence="5 11" id="KW-0227">DNA damage</keyword>
<dbReference type="Gene3D" id="2.40.50.140">
    <property type="entry name" value="Nucleic acid-binding proteins"/>
    <property type="match status" value="1"/>
</dbReference>
<dbReference type="InterPro" id="IPR001357">
    <property type="entry name" value="BRCT_dom"/>
</dbReference>
<dbReference type="Pfam" id="PF03120">
    <property type="entry name" value="OB_DNA_ligase"/>
    <property type="match status" value="1"/>
</dbReference>
<dbReference type="GO" id="GO:0046872">
    <property type="term" value="F:metal ion binding"/>
    <property type="evidence" value="ECO:0007669"/>
    <property type="project" value="UniProtKB-KW"/>
</dbReference>
<evidence type="ECO:0000313" key="13">
    <source>
        <dbReference type="EMBL" id="PWB03607.1"/>
    </source>
</evidence>
<organism evidence="13 14">
    <name type="scientific">Duncaniella muris</name>
    <dbReference type="NCBI Taxonomy" id="2094150"/>
    <lineage>
        <taxon>Bacteria</taxon>
        <taxon>Pseudomonadati</taxon>
        <taxon>Bacteroidota</taxon>
        <taxon>Bacteroidia</taxon>
        <taxon>Bacteroidales</taxon>
        <taxon>Muribaculaceae</taxon>
        <taxon>Duncaniella</taxon>
    </lineage>
</organism>
<comment type="caution">
    <text evidence="13">The sequence shown here is derived from an EMBL/GenBank/DDBJ whole genome shotgun (WGS) entry which is preliminary data.</text>
</comment>
<evidence type="ECO:0000313" key="14">
    <source>
        <dbReference type="Proteomes" id="UP000244905"/>
    </source>
</evidence>
<dbReference type="Proteomes" id="UP000244905">
    <property type="component" value="Unassembled WGS sequence"/>
</dbReference>
<dbReference type="Gene3D" id="6.20.10.30">
    <property type="match status" value="1"/>
</dbReference>
<evidence type="ECO:0000256" key="6">
    <source>
        <dbReference type="ARBA" id="ARBA00022833"/>
    </source>
</evidence>
<dbReference type="AlphaFoldDB" id="A0A2V1ILV9"/>
<comment type="similarity">
    <text evidence="11">Belongs to the NAD-dependent DNA ligase family. LigA subfamily.</text>
</comment>
<dbReference type="Gene3D" id="3.30.470.30">
    <property type="entry name" value="DNA ligase/mRNA capping enzyme"/>
    <property type="match status" value="1"/>
</dbReference>
<dbReference type="HAMAP" id="MF_01588">
    <property type="entry name" value="DNA_ligase_A"/>
    <property type="match status" value="1"/>
</dbReference>
<keyword evidence="14" id="KW-1185">Reference proteome</keyword>
<evidence type="ECO:0000256" key="11">
    <source>
        <dbReference type="HAMAP-Rule" id="MF_01588"/>
    </source>
</evidence>
<dbReference type="Pfam" id="PF00533">
    <property type="entry name" value="BRCT"/>
    <property type="match status" value="1"/>
</dbReference>
<dbReference type="NCBIfam" id="NF005932">
    <property type="entry name" value="PRK07956.1"/>
    <property type="match status" value="1"/>
</dbReference>
<dbReference type="FunFam" id="3.30.470.30:FF:000001">
    <property type="entry name" value="DNA ligase"/>
    <property type="match status" value="1"/>
</dbReference>
<feature type="binding site" evidence="11">
    <location>
        <position position="115"/>
    </location>
    <ligand>
        <name>NAD(+)</name>
        <dbReference type="ChEBI" id="CHEBI:57540"/>
    </ligand>
</feature>
<keyword evidence="8 11" id="KW-0520">NAD</keyword>